<gene>
    <name evidence="2" type="ordered locus">Deipe_3809</name>
</gene>
<dbReference type="InterPro" id="IPR008471">
    <property type="entry name" value="MnmC-like_methylTransf"/>
</dbReference>
<dbReference type="KEGG" id="dpd:Deipe_3809"/>
<dbReference type="Proteomes" id="UP000010467">
    <property type="component" value="Chromosome"/>
</dbReference>
<dbReference type="EMBL" id="CP003382">
    <property type="protein sequence ID" value="AFZ69233.1"/>
    <property type="molecule type" value="Genomic_DNA"/>
</dbReference>
<dbReference type="AlphaFoldDB" id="L0A5S6"/>
<dbReference type="PANTHER" id="PTHR39963:SF1">
    <property type="entry name" value="MNMC-LIKE METHYLTRANSFERASE DOMAIN-CONTAINING PROTEIN"/>
    <property type="match status" value="1"/>
</dbReference>
<protein>
    <recommendedName>
        <fullName evidence="1">MnmC-like methyltransferase domain-containing protein</fullName>
    </recommendedName>
</protein>
<dbReference type="SUPFAM" id="SSF53335">
    <property type="entry name" value="S-adenosyl-L-methionine-dependent methyltransferases"/>
    <property type="match status" value="1"/>
</dbReference>
<organism evidence="2 3">
    <name type="scientific">Deinococcus peraridilitoris (strain DSM 19664 / LMG 22246 / CIP 109416 / KR-200)</name>
    <dbReference type="NCBI Taxonomy" id="937777"/>
    <lineage>
        <taxon>Bacteria</taxon>
        <taxon>Thermotogati</taxon>
        <taxon>Deinococcota</taxon>
        <taxon>Deinococci</taxon>
        <taxon>Deinococcales</taxon>
        <taxon>Deinococcaceae</taxon>
        <taxon>Deinococcus</taxon>
    </lineage>
</organism>
<reference evidence="3" key="1">
    <citation type="submission" date="2012-03" db="EMBL/GenBank/DDBJ databases">
        <title>Complete sequence of chromosome of Deinococcus peraridilitoris DSM 19664.</title>
        <authorList>
            <person name="Lucas S."/>
            <person name="Copeland A."/>
            <person name="Lapidus A."/>
            <person name="Glavina del Rio T."/>
            <person name="Dalin E."/>
            <person name="Tice H."/>
            <person name="Bruce D."/>
            <person name="Goodwin L."/>
            <person name="Pitluck S."/>
            <person name="Peters L."/>
            <person name="Mikhailova N."/>
            <person name="Lu M."/>
            <person name="Kyrpides N."/>
            <person name="Mavromatis K."/>
            <person name="Ivanova N."/>
            <person name="Brettin T."/>
            <person name="Detter J.C."/>
            <person name="Han C."/>
            <person name="Larimer F."/>
            <person name="Land M."/>
            <person name="Hauser L."/>
            <person name="Markowitz V."/>
            <person name="Cheng J.-F."/>
            <person name="Hugenholtz P."/>
            <person name="Woyke T."/>
            <person name="Wu D."/>
            <person name="Pukall R."/>
            <person name="Steenblock K."/>
            <person name="Brambilla E."/>
            <person name="Klenk H.-P."/>
            <person name="Eisen J.A."/>
        </authorList>
    </citation>
    <scope>NUCLEOTIDE SEQUENCE [LARGE SCALE GENOMIC DNA]</scope>
    <source>
        <strain evidence="3">DSM 19664 / LMG 22246 / CIP 109416 / KR-200</strain>
    </source>
</reference>
<dbReference type="PANTHER" id="PTHR39963">
    <property type="entry name" value="SLL0983 PROTEIN"/>
    <property type="match status" value="1"/>
</dbReference>
<accession>L0A5S6</accession>
<dbReference type="STRING" id="937777.Deipe_3809"/>
<dbReference type="eggNOG" id="COG4121">
    <property type="taxonomic scope" value="Bacteria"/>
</dbReference>
<dbReference type="HOGENOM" id="CLU_061971_1_0_0"/>
<dbReference type="OrthoDB" id="9786494at2"/>
<evidence type="ECO:0000259" key="1">
    <source>
        <dbReference type="Pfam" id="PF05430"/>
    </source>
</evidence>
<dbReference type="Pfam" id="PF05430">
    <property type="entry name" value="Methyltransf_30"/>
    <property type="match status" value="1"/>
</dbReference>
<evidence type="ECO:0000313" key="3">
    <source>
        <dbReference type="Proteomes" id="UP000010467"/>
    </source>
</evidence>
<sequence>MSSIRPDTTRRSVPDEDFAVIETSDGSSTAFSTRFSQAYSSRHGARSQAETVFVRGTATDQHPSPRVLEVGFGLGHNFRATLGLRRPDAPLEYLAFELFPVPSEILGAITDNQDPLWKDTVQAWSAFGTESARAVSLHVSSHGRTLTVRHEDVSQTALPVNWASAIYLDGFSPRVNPELWTPEFCVQLALALASGGRLATYSAAGHVRRALVAAGLEVEKRSGLTGKREFLVARKP</sequence>
<keyword evidence="3" id="KW-1185">Reference proteome</keyword>
<dbReference type="InterPro" id="IPR047785">
    <property type="entry name" value="tRNA_MNMC2"/>
</dbReference>
<dbReference type="Gene3D" id="3.40.50.150">
    <property type="entry name" value="Vaccinia Virus protein VP39"/>
    <property type="match status" value="1"/>
</dbReference>
<dbReference type="InterPro" id="IPR029063">
    <property type="entry name" value="SAM-dependent_MTases_sf"/>
</dbReference>
<dbReference type="GO" id="GO:0004808">
    <property type="term" value="F:tRNA (5-methylaminomethyl-2-thiouridylate)(34)-methyltransferase activity"/>
    <property type="evidence" value="ECO:0007669"/>
    <property type="project" value="InterPro"/>
</dbReference>
<feature type="domain" description="MnmC-like methyltransferase" evidence="1">
    <location>
        <begin position="124"/>
        <end position="235"/>
    </location>
</feature>
<dbReference type="GO" id="GO:0016645">
    <property type="term" value="F:oxidoreductase activity, acting on the CH-NH group of donors"/>
    <property type="evidence" value="ECO:0007669"/>
    <property type="project" value="InterPro"/>
</dbReference>
<evidence type="ECO:0000313" key="2">
    <source>
        <dbReference type="EMBL" id="AFZ69233.1"/>
    </source>
</evidence>
<dbReference type="NCBIfam" id="NF033855">
    <property type="entry name" value="tRNA_MNMC2"/>
    <property type="match status" value="1"/>
</dbReference>
<dbReference type="PATRIC" id="fig|937777.3.peg.3820"/>
<proteinExistence type="predicted"/>
<dbReference type="RefSeq" id="WP_015237529.1">
    <property type="nucleotide sequence ID" value="NC_019793.1"/>
</dbReference>
<name>L0A5S6_DEIPD</name>